<feature type="transmembrane region" description="Helical" evidence="9">
    <location>
        <begin position="35"/>
        <end position="56"/>
    </location>
</feature>
<dbReference type="GO" id="GO:0033179">
    <property type="term" value="C:proton-transporting V-type ATPase, V0 domain"/>
    <property type="evidence" value="ECO:0007669"/>
    <property type="project" value="InterPro"/>
</dbReference>
<dbReference type="OrthoDB" id="1508846at2759"/>
<comment type="similarity">
    <text evidence="2">Belongs to the V-ATPase e1/e2 subunit family.</text>
</comment>
<sequence>MTAHGLALPMVLFSIFWGLVGFAGPWLVPKGPNRGVIITMLVTTAVCCYLLFTAVISHLSDV</sequence>
<keyword evidence="6 9" id="KW-1133">Transmembrane helix</keyword>
<evidence type="ECO:0000256" key="1">
    <source>
        <dbReference type="ARBA" id="ARBA00004141"/>
    </source>
</evidence>
<dbReference type="EMBL" id="AZIM01001465">
    <property type="protein sequence ID" value="ETE66834.1"/>
    <property type="molecule type" value="Genomic_DNA"/>
</dbReference>
<dbReference type="Proteomes" id="UP000018936">
    <property type="component" value="Unassembled WGS sequence"/>
</dbReference>
<evidence type="ECO:0000256" key="8">
    <source>
        <dbReference type="ARBA" id="ARBA00023136"/>
    </source>
</evidence>
<keyword evidence="7" id="KW-0406">Ion transport</keyword>
<keyword evidence="5" id="KW-0375">Hydrogen ion transport</keyword>
<comment type="caution">
    <text evidence="10">The sequence shown here is derived from an EMBL/GenBank/DDBJ whole genome shotgun (WGS) entry which is preliminary data.</text>
</comment>
<dbReference type="PANTHER" id="PTHR12263">
    <property type="entry name" value="VACUOLAR ATP SYNTHASE SUBUNIT H"/>
    <property type="match status" value="1"/>
</dbReference>
<dbReference type="AlphaFoldDB" id="V8NX33"/>
<evidence type="ECO:0000256" key="4">
    <source>
        <dbReference type="ARBA" id="ARBA00022692"/>
    </source>
</evidence>
<evidence type="ECO:0000256" key="2">
    <source>
        <dbReference type="ARBA" id="ARBA00008328"/>
    </source>
</evidence>
<evidence type="ECO:0000256" key="5">
    <source>
        <dbReference type="ARBA" id="ARBA00022781"/>
    </source>
</evidence>
<dbReference type="InterPro" id="IPR008389">
    <property type="entry name" value="ATPase_V0-cplx_e1/e2_su"/>
</dbReference>
<evidence type="ECO:0000256" key="3">
    <source>
        <dbReference type="ARBA" id="ARBA00022448"/>
    </source>
</evidence>
<keyword evidence="3" id="KW-0813">Transport</keyword>
<keyword evidence="11" id="KW-1185">Reference proteome</keyword>
<dbReference type="GO" id="GO:0046961">
    <property type="term" value="F:proton-transporting ATPase activity, rotational mechanism"/>
    <property type="evidence" value="ECO:0007669"/>
    <property type="project" value="InterPro"/>
</dbReference>
<protein>
    <submittedName>
        <fullName evidence="10">V-type proton ATPase subunit e 2</fullName>
    </submittedName>
</protein>
<dbReference type="PANTHER" id="PTHR12263:SF2">
    <property type="entry name" value="V-TYPE PROTON ATPASE SUBUNIT E 2"/>
    <property type="match status" value="1"/>
</dbReference>
<keyword evidence="4 9" id="KW-0812">Transmembrane</keyword>
<keyword evidence="8 9" id="KW-0472">Membrane</keyword>
<name>V8NX33_OPHHA</name>
<proteinExistence type="inferred from homology"/>
<evidence type="ECO:0000256" key="9">
    <source>
        <dbReference type="SAM" id="Phobius"/>
    </source>
</evidence>
<comment type="subcellular location">
    <subcellularLocation>
        <location evidence="1">Membrane</location>
        <topology evidence="1">Multi-pass membrane protein</topology>
    </subcellularLocation>
</comment>
<evidence type="ECO:0000256" key="6">
    <source>
        <dbReference type="ARBA" id="ARBA00022989"/>
    </source>
</evidence>
<evidence type="ECO:0000256" key="7">
    <source>
        <dbReference type="ARBA" id="ARBA00023065"/>
    </source>
</evidence>
<feature type="transmembrane region" description="Helical" evidence="9">
    <location>
        <begin position="6"/>
        <end position="28"/>
    </location>
</feature>
<dbReference type="Pfam" id="PF05493">
    <property type="entry name" value="ATP_synt_H"/>
    <property type="match status" value="1"/>
</dbReference>
<reference evidence="10 11" key="1">
    <citation type="journal article" date="2013" name="Proc. Natl. Acad. Sci. U.S.A.">
        <title>The king cobra genome reveals dynamic gene evolution and adaptation in the snake venom system.</title>
        <authorList>
            <person name="Vonk F.J."/>
            <person name="Casewell N.R."/>
            <person name="Henkel C.V."/>
            <person name="Heimberg A.M."/>
            <person name="Jansen H.J."/>
            <person name="McCleary R.J."/>
            <person name="Kerkkamp H.M."/>
            <person name="Vos R.A."/>
            <person name="Guerreiro I."/>
            <person name="Calvete J.J."/>
            <person name="Wuster W."/>
            <person name="Woods A.E."/>
            <person name="Logan J.M."/>
            <person name="Harrison R.A."/>
            <person name="Castoe T.A."/>
            <person name="de Koning A.P."/>
            <person name="Pollock D.D."/>
            <person name="Yandell M."/>
            <person name="Calderon D."/>
            <person name="Renjifo C."/>
            <person name="Currier R.B."/>
            <person name="Salgado D."/>
            <person name="Pla D."/>
            <person name="Sanz L."/>
            <person name="Hyder A.S."/>
            <person name="Ribeiro J.M."/>
            <person name="Arntzen J.W."/>
            <person name="van den Thillart G.E."/>
            <person name="Boetzer M."/>
            <person name="Pirovano W."/>
            <person name="Dirks R.P."/>
            <person name="Spaink H.P."/>
            <person name="Duboule D."/>
            <person name="McGlinn E."/>
            <person name="Kini R.M."/>
            <person name="Richardson M.K."/>
        </authorList>
    </citation>
    <scope>NUCLEOTIDE SEQUENCE</scope>
    <source>
        <tissue evidence="10">Blood</tissue>
    </source>
</reference>
<organism evidence="10 11">
    <name type="scientific">Ophiophagus hannah</name>
    <name type="common">King cobra</name>
    <name type="synonym">Naja hannah</name>
    <dbReference type="NCBI Taxonomy" id="8665"/>
    <lineage>
        <taxon>Eukaryota</taxon>
        <taxon>Metazoa</taxon>
        <taxon>Chordata</taxon>
        <taxon>Craniata</taxon>
        <taxon>Vertebrata</taxon>
        <taxon>Euteleostomi</taxon>
        <taxon>Lepidosauria</taxon>
        <taxon>Squamata</taxon>
        <taxon>Bifurcata</taxon>
        <taxon>Unidentata</taxon>
        <taxon>Episquamata</taxon>
        <taxon>Toxicofera</taxon>
        <taxon>Serpentes</taxon>
        <taxon>Colubroidea</taxon>
        <taxon>Elapidae</taxon>
        <taxon>Elapinae</taxon>
        <taxon>Ophiophagus</taxon>
    </lineage>
</organism>
<evidence type="ECO:0000313" key="11">
    <source>
        <dbReference type="Proteomes" id="UP000018936"/>
    </source>
</evidence>
<gene>
    <name evidence="10" type="primary">ATP6V0E2</name>
    <name evidence="10" type="ORF">L345_07382</name>
</gene>
<evidence type="ECO:0000313" key="10">
    <source>
        <dbReference type="EMBL" id="ETE66834.1"/>
    </source>
</evidence>
<accession>V8NX33</accession>
<feature type="non-terminal residue" evidence="10">
    <location>
        <position position="62"/>
    </location>
</feature>